<dbReference type="Pfam" id="PF14604">
    <property type="entry name" value="SH3_9"/>
    <property type="match status" value="1"/>
</dbReference>
<dbReference type="InterPro" id="IPR001452">
    <property type="entry name" value="SH3_domain"/>
</dbReference>
<keyword evidence="1 2" id="KW-0728">SH3 domain</keyword>
<dbReference type="AlphaFoldDB" id="A0A1Y2HVS6"/>
<dbReference type="SUPFAM" id="SSF50044">
    <property type="entry name" value="SH3-domain"/>
    <property type="match status" value="1"/>
</dbReference>
<evidence type="ECO:0000256" key="1">
    <source>
        <dbReference type="ARBA" id="ARBA00022443"/>
    </source>
</evidence>
<keyword evidence="6" id="KW-1185">Reference proteome</keyword>
<dbReference type="EMBL" id="MCFL01000010">
    <property type="protein sequence ID" value="ORZ38044.1"/>
    <property type="molecule type" value="Genomic_DNA"/>
</dbReference>
<feature type="compositionally biased region" description="Low complexity" evidence="3">
    <location>
        <begin position="148"/>
        <end position="159"/>
    </location>
</feature>
<dbReference type="Gene3D" id="2.30.30.40">
    <property type="entry name" value="SH3 Domains"/>
    <property type="match status" value="1"/>
</dbReference>
<dbReference type="InterPro" id="IPR036028">
    <property type="entry name" value="SH3-like_dom_sf"/>
</dbReference>
<dbReference type="PANTHER" id="PTHR14167:SF116">
    <property type="entry name" value="CAP, ISOFORM AC"/>
    <property type="match status" value="1"/>
</dbReference>
<evidence type="ECO:0000256" key="3">
    <source>
        <dbReference type="SAM" id="MobiDB-lite"/>
    </source>
</evidence>
<dbReference type="OrthoDB" id="5340910at2759"/>
<dbReference type="GO" id="GO:0005737">
    <property type="term" value="C:cytoplasm"/>
    <property type="evidence" value="ECO:0007669"/>
    <property type="project" value="TreeGrafter"/>
</dbReference>
<dbReference type="SMART" id="SM00326">
    <property type="entry name" value="SH3"/>
    <property type="match status" value="1"/>
</dbReference>
<dbReference type="Proteomes" id="UP000193411">
    <property type="component" value="Unassembled WGS sequence"/>
</dbReference>
<feature type="region of interest" description="Disordered" evidence="3">
    <location>
        <begin position="132"/>
        <end position="170"/>
    </location>
</feature>
<comment type="caution">
    <text evidence="5">The sequence shown here is derived from an EMBL/GenBank/DDBJ whole genome shotgun (WGS) entry which is preliminary data.</text>
</comment>
<evidence type="ECO:0000313" key="5">
    <source>
        <dbReference type="EMBL" id="ORZ38044.1"/>
    </source>
</evidence>
<dbReference type="PROSITE" id="PS50002">
    <property type="entry name" value="SH3"/>
    <property type="match status" value="1"/>
</dbReference>
<reference evidence="5 6" key="1">
    <citation type="submission" date="2016-07" db="EMBL/GenBank/DDBJ databases">
        <title>Pervasive Adenine N6-methylation of Active Genes in Fungi.</title>
        <authorList>
            <consortium name="DOE Joint Genome Institute"/>
            <person name="Mondo S.J."/>
            <person name="Dannebaum R.O."/>
            <person name="Kuo R.C."/>
            <person name="Labutti K."/>
            <person name="Haridas S."/>
            <person name="Kuo A."/>
            <person name="Salamov A."/>
            <person name="Ahrendt S.R."/>
            <person name="Lipzen A."/>
            <person name="Sullivan W."/>
            <person name="Andreopoulos W.B."/>
            <person name="Clum A."/>
            <person name="Lindquist E."/>
            <person name="Daum C."/>
            <person name="Ramamoorthy G.K."/>
            <person name="Gryganskyi A."/>
            <person name="Culley D."/>
            <person name="Magnuson J.K."/>
            <person name="James T.Y."/>
            <person name="O'Malley M.A."/>
            <person name="Stajich J.E."/>
            <person name="Spatafora J.W."/>
            <person name="Visel A."/>
            <person name="Grigoriev I.V."/>
        </authorList>
    </citation>
    <scope>NUCLEOTIDE SEQUENCE [LARGE SCALE GENOMIC DNA]</scope>
    <source>
        <strain evidence="5 6">PL171</strain>
    </source>
</reference>
<feature type="region of interest" description="Disordered" evidence="3">
    <location>
        <begin position="1"/>
        <end position="20"/>
    </location>
</feature>
<protein>
    <recommendedName>
        <fullName evidence="4">SH3 domain-containing protein</fullName>
    </recommendedName>
</protein>
<evidence type="ECO:0000259" key="4">
    <source>
        <dbReference type="PROSITE" id="PS50002"/>
    </source>
</evidence>
<dbReference type="InterPro" id="IPR050384">
    <property type="entry name" value="Endophilin_SH3RF"/>
</dbReference>
<feature type="domain" description="SH3" evidence="4">
    <location>
        <begin position="32"/>
        <end position="93"/>
    </location>
</feature>
<name>A0A1Y2HVS6_9FUNG</name>
<sequence>MMVVQQHQEATLGRDGEFGNGTMTEDDFMAEFEGEQYKASRNYDPGMSDEMELVVGDMISVTSKYDDGWAYGLNLSTGQLGVFPLNFAEPVGDERENPVAVPTRQSMYGNSDRLSQYRKSVKLDVMIDDAPLDVDFSKGPGSNVGAKQQQQQPQQQQQQEADPRQTAVPADPSSISALMAVLEKISADERGGEIAPELKDKKKRETIEFKVAKLPPDVRDSIVSSATNDHHNSRFSFSALMSVLDDPQLQHHQSVYLDKKAGSRDTLYRPILL</sequence>
<dbReference type="STRING" id="765915.A0A1Y2HVS6"/>
<organism evidence="5 6">
    <name type="scientific">Catenaria anguillulae PL171</name>
    <dbReference type="NCBI Taxonomy" id="765915"/>
    <lineage>
        <taxon>Eukaryota</taxon>
        <taxon>Fungi</taxon>
        <taxon>Fungi incertae sedis</taxon>
        <taxon>Blastocladiomycota</taxon>
        <taxon>Blastocladiomycetes</taxon>
        <taxon>Blastocladiales</taxon>
        <taxon>Catenariaceae</taxon>
        <taxon>Catenaria</taxon>
    </lineage>
</organism>
<proteinExistence type="predicted"/>
<dbReference type="PANTHER" id="PTHR14167">
    <property type="entry name" value="SH3 DOMAIN-CONTAINING"/>
    <property type="match status" value="1"/>
</dbReference>
<evidence type="ECO:0000256" key="2">
    <source>
        <dbReference type="PROSITE-ProRule" id="PRU00192"/>
    </source>
</evidence>
<evidence type="ECO:0000313" key="6">
    <source>
        <dbReference type="Proteomes" id="UP000193411"/>
    </source>
</evidence>
<gene>
    <name evidence="5" type="ORF">BCR44DRAFT_1015972</name>
</gene>
<accession>A0A1Y2HVS6</accession>